<sequence>MTYTVKIGWTKDATMKYELNLKDGKLDGPSKGWSKDGTPAFEVNYKEDKQHGAHKGWYPDGTLEYEYHYRNGVEVHRSVESL</sequence>
<reference evidence="1" key="1">
    <citation type="journal article" date="2019" name="MBio">
        <title>Virus Genomes from Deep Sea Sediments Expand the Ocean Megavirome and Support Independent Origins of Viral Gigantism.</title>
        <authorList>
            <person name="Backstrom D."/>
            <person name="Yutin N."/>
            <person name="Jorgensen S.L."/>
            <person name="Dharamshi J."/>
            <person name="Homa F."/>
            <person name="Zaremba-Niedwiedzka K."/>
            <person name="Spang A."/>
            <person name="Wolf Y.I."/>
            <person name="Koonin E.V."/>
            <person name="Ettema T.J."/>
        </authorList>
    </citation>
    <scope>NUCLEOTIDE SEQUENCE</scope>
</reference>
<dbReference type="SUPFAM" id="SSF82185">
    <property type="entry name" value="Histone H3 K4-specific methyltransferase SET7/9 N-terminal domain"/>
    <property type="match status" value="1"/>
</dbReference>
<dbReference type="Gene3D" id="2.20.110.10">
    <property type="entry name" value="Histone H3 K4-specific methyltransferase SET7/9 N-terminal domain"/>
    <property type="match status" value="1"/>
</dbReference>
<protein>
    <recommendedName>
        <fullName evidence="2">MORN repeat protein</fullName>
    </recommendedName>
</protein>
<evidence type="ECO:0008006" key="2">
    <source>
        <dbReference type="Google" id="ProtNLM"/>
    </source>
</evidence>
<dbReference type="Pfam" id="PF07661">
    <property type="entry name" value="MORN_2"/>
    <property type="match status" value="2"/>
</dbReference>
<dbReference type="EMBL" id="MK500574">
    <property type="protein sequence ID" value="QBK92331.1"/>
    <property type="molecule type" value="Genomic_DNA"/>
</dbReference>
<proteinExistence type="predicted"/>
<dbReference type="InterPro" id="IPR011652">
    <property type="entry name" value="MORN_2"/>
</dbReference>
<gene>
    <name evidence="1" type="ORF">LCPAC304_06780</name>
</gene>
<name>A0A481ZCD8_9VIRU</name>
<evidence type="ECO:0000313" key="1">
    <source>
        <dbReference type="EMBL" id="QBK92331.1"/>
    </source>
</evidence>
<accession>A0A481ZCD8</accession>
<organism evidence="1">
    <name type="scientific">Pithovirus LCPAC304</name>
    <dbReference type="NCBI Taxonomy" id="2506594"/>
    <lineage>
        <taxon>Viruses</taxon>
        <taxon>Pithoviruses</taxon>
    </lineage>
</organism>